<evidence type="ECO:0000256" key="11">
    <source>
        <dbReference type="HAMAP-Rule" id="MF_00497"/>
    </source>
</evidence>
<reference evidence="16" key="1">
    <citation type="submission" date="2010-05" db="EMBL/GenBank/DDBJ databases">
        <title>Complete sequence of Staphylothermus hellenicus DSM 12710.</title>
        <authorList>
            <consortium name="US DOE Joint Genome Institute"/>
            <person name="Lucas S."/>
            <person name="Copeland A."/>
            <person name="Lapidus A."/>
            <person name="Cheng J.-F."/>
            <person name="Bruce D."/>
            <person name="Goodwin L."/>
            <person name="Pitluck S."/>
            <person name="Davenport K."/>
            <person name="Detter J.C."/>
            <person name="Han C."/>
            <person name="Tapia R."/>
            <person name="Larimer F."/>
            <person name="Land M."/>
            <person name="Hauser L."/>
            <person name="Kyrpides N."/>
            <person name="Mikhailova N."/>
            <person name="Anderson I.J."/>
            <person name="Woyke T."/>
        </authorList>
    </citation>
    <scope>NUCLEOTIDE SEQUENCE [LARGE SCALE GENOMIC DNA]</scope>
    <source>
        <strain evidence="16">DSM 12710 / JCM 10830 / BK20S6-10-b1 / P8</strain>
    </source>
</reference>
<dbReference type="GO" id="GO:0106357">
    <property type="term" value="F:glycerol-1-phosphate dehydrogenase (NAD+) activity"/>
    <property type="evidence" value="ECO:0007669"/>
    <property type="project" value="RHEA"/>
</dbReference>
<evidence type="ECO:0000256" key="9">
    <source>
        <dbReference type="ARBA" id="ARBA00023209"/>
    </source>
</evidence>
<dbReference type="PANTHER" id="PTHR43616">
    <property type="entry name" value="GLYCEROL DEHYDROGENASE"/>
    <property type="match status" value="1"/>
</dbReference>
<feature type="binding site" evidence="11">
    <location>
        <position position="258"/>
    </location>
    <ligand>
        <name>substrate</name>
    </ligand>
</feature>
<evidence type="ECO:0000256" key="10">
    <source>
        <dbReference type="ARBA" id="ARBA00023264"/>
    </source>
</evidence>
<dbReference type="GO" id="GO:0005737">
    <property type="term" value="C:cytoplasm"/>
    <property type="evidence" value="ECO:0007669"/>
    <property type="project" value="UniProtKB-SubCell"/>
</dbReference>
<feature type="binding site" evidence="11 14">
    <location>
        <position position="131"/>
    </location>
    <ligand>
        <name>NAD(+)</name>
        <dbReference type="ChEBI" id="CHEBI:57540"/>
    </ligand>
</feature>
<dbReference type="UniPathway" id="UPA00940"/>
<evidence type="ECO:0000256" key="13">
    <source>
        <dbReference type="PIRSR" id="PIRSR000112-2"/>
    </source>
</evidence>
<dbReference type="InterPro" id="IPR016205">
    <property type="entry name" value="Glycerol_DH"/>
</dbReference>
<dbReference type="CDD" id="cd08173">
    <property type="entry name" value="Gro1PDH"/>
    <property type="match status" value="1"/>
</dbReference>
<evidence type="ECO:0000313" key="16">
    <source>
        <dbReference type="Proteomes" id="UP000002573"/>
    </source>
</evidence>
<dbReference type="eggNOG" id="arCOG00982">
    <property type="taxonomic scope" value="Archaea"/>
</dbReference>
<comment type="function">
    <text evidence="11">Catalyzes the NAD(P)H-dependent reduction of dihydroxyacetonephosphate (DHAP or glycerone phosphate) to glycerol 1-phosphate (G1P). The G1P thus generated is used as the glycerophosphate backbone of phospholipids in the cellular membranes of Archaea.</text>
</comment>
<feature type="binding site" evidence="11">
    <location>
        <position position="174"/>
    </location>
    <ligand>
        <name>substrate</name>
    </ligand>
</feature>
<dbReference type="Proteomes" id="UP000002573">
    <property type="component" value="Chromosome"/>
</dbReference>
<keyword evidence="9 11" id="KW-0594">Phospholipid biosynthesis</keyword>
<dbReference type="EMBL" id="CP002051">
    <property type="protein sequence ID" value="ADI32614.1"/>
    <property type="molecule type" value="Genomic_DNA"/>
</dbReference>
<evidence type="ECO:0000256" key="5">
    <source>
        <dbReference type="ARBA" id="ARBA00022857"/>
    </source>
</evidence>
<keyword evidence="10 11" id="KW-1208">Phospholipid metabolism</keyword>
<name>D7DA18_STAHD</name>
<evidence type="ECO:0000256" key="2">
    <source>
        <dbReference type="ARBA" id="ARBA00022516"/>
    </source>
</evidence>
<dbReference type="Gene3D" id="3.40.50.1970">
    <property type="match status" value="1"/>
</dbReference>
<keyword evidence="3 11" id="KW-0479">Metal-binding</keyword>
<dbReference type="PIRSF" id="PIRSF000112">
    <property type="entry name" value="Glycerol_dehydrogenase"/>
    <property type="match status" value="1"/>
</dbReference>
<feature type="binding site" evidence="11 14">
    <location>
        <begin position="122"/>
        <end position="125"/>
    </location>
    <ligand>
        <name>NAD(+)</name>
        <dbReference type="ChEBI" id="CHEBI:57540"/>
    </ligand>
</feature>
<dbReference type="NCBIfam" id="NF002022">
    <property type="entry name" value="PRK00843.1"/>
    <property type="match status" value="1"/>
</dbReference>
<dbReference type="STRING" id="591019.Shell_1526"/>
<comment type="catalytic activity">
    <reaction evidence="11">
        <text>sn-glycerol 1-phosphate + NAD(+) = dihydroxyacetone phosphate + NADH + H(+)</text>
        <dbReference type="Rhea" id="RHEA:21412"/>
        <dbReference type="ChEBI" id="CHEBI:15378"/>
        <dbReference type="ChEBI" id="CHEBI:57540"/>
        <dbReference type="ChEBI" id="CHEBI:57642"/>
        <dbReference type="ChEBI" id="CHEBI:57685"/>
        <dbReference type="ChEBI" id="CHEBI:57945"/>
        <dbReference type="EC" id="1.1.1.261"/>
    </reaction>
</comment>
<dbReference type="SUPFAM" id="SSF56796">
    <property type="entry name" value="Dehydroquinate synthase-like"/>
    <property type="match status" value="1"/>
</dbReference>
<dbReference type="InterPro" id="IPR032837">
    <property type="entry name" value="G1PDH"/>
</dbReference>
<feature type="binding site" evidence="13">
    <location>
        <position position="127"/>
    </location>
    <ligand>
        <name>glycerol</name>
        <dbReference type="ChEBI" id="CHEBI:17754"/>
    </ligand>
</feature>
<feature type="binding site" evidence="11">
    <location>
        <position position="174"/>
    </location>
    <ligand>
        <name>Zn(2+)</name>
        <dbReference type="ChEBI" id="CHEBI:29105"/>
        <note>catalytic</note>
    </ligand>
</feature>
<evidence type="ECO:0000256" key="1">
    <source>
        <dbReference type="ARBA" id="ARBA00022490"/>
    </source>
</evidence>
<evidence type="ECO:0000256" key="8">
    <source>
        <dbReference type="ARBA" id="ARBA00023098"/>
    </source>
</evidence>
<comment type="pathway">
    <text evidence="11">Membrane lipid metabolism; glycerophospholipid metabolism.</text>
</comment>
<comment type="cofactor">
    <cofactor evidence="11 12">
        <name>Zn(2+)</name>
        <dbReference type="ChEBI" id="CHEBI:29105"/>
    </cofactor>
    <text evidence="11 12">Binds 1 zinc ion per subunit.</text>
</comment>
<keyword evidence="2 11" id="KW-0444">Lipid biosynthesis</keyword>
<comment type="subcellular location">
    <subcellularLocation>
        <location evidence="11">Cytoplasm</location>
    </subcellularLocation>
</comment>
<evidence type="ECO:0000256" key="6">
    <source>
        <dbReference type="ARBA" id="ARBA00023002"/>
    </source>
</evidence>
<feature type="binding site" evidence="11 14">
    <location>
        <begin position="100"/>
        <end position="104"/>
    </location>
    <ligand>
        <name>NAD(+)</name>
        <dbReference type="ChEBI" id="CHEBI:57540"/>
    </ligand>
</feature>
<dbReference type="GO" id="GO:0008654">
    <property type="term" value="P:phospholipid biosynthetic process"/>
    <property type="evidence" value="ECO:0007669"/>
    <property type="project" value="UniProtKB-KW"/>
</dbReference>
<dbReference type="PANTHER" id="PTHR43616:SF5">
    <property type="entry name" value="GLYCEROL DEHYDROGENASE 1"/>
    <property type="match status" value="1"/>
</dbReference>
<feature type="binding site" evidence="12">
    <location>
        <position position="270"/>
    </location>
    <ligand>
        <name>glycerol</name>
        <dbReference type="ChEBI" id="CHEBI:17754"/>
    </ligand>
</feature>
<dbReference type="HAMAP" id="MF_00497_A">
    <property type="entry name" value="G1P_dehydrogenase_A"/>
    <property type="match status" value="1"/>
</dbReference>
<dbReference type="KEGG" id="shc:Shell_1526"/>
<feature type="binding site" evidence="11">
    <location>
        <position position="254"/>
    </location>
    <ligand>
        <name>Zn(2+)</name>
        <dbReference type="ChEBI" id="CHEBI:29105"/>
        <note>catalytic</note>
    </ligand>
</feature>
<keyword evidence="5 11" id="KW-0521">NADP</keyword>
<evidence type="ECO:0000256" key="3">
    <source>
        <dbReference type="ARBA" id="ARBA00022723"/>
    </source>
</evidence>
<dbReference type="Pfam" id="PF13685">
    <property type="entry name" value="Fe-ADH_2"/>
    <property type="match status" value="1"/>
</dbReference>
<sequence>MDRSIHEITLPLKVIIGSGILDKIPDYLSKMKFTNQYRAGIITGPTTYNVAGRIVEESLKNNGYNVEVWKARDARMETANQIVEETKTHSIKIFLGVGGGKSIDLAKYAAYKNNGYMISVPTAASHDGIASPFASLKGTDKPTSTPTTTPYAIIADIDVISKAPPQLIRAGVGDLLGKLTAVKDWQLAHRLKGEYYGEYAAQLALLSAKHVIRYHELIASGNPDGIRIVVEALISSGVAMCIAGSSRPASGSEHLFSHALDLLAPGKALHGEQVALGTIMMLYLYGDPKWKKIKRIMKKIGLPTTAEEIGIPIETIVKALTIAHKIRPNRYTILGEKGLTEEAAWRLVRETGII</sequence>
<dbReference type="GO" id="GO:0006650">
    <property type="term" value="P:glycerophospholipid metabolic process"/>
    <property type="evidence" value="ECO:0007669"/>
    <property type="project" value="UniProtKB-UniRule"/>
</dbReference>
<dbReference type="HOGENOM" id="CLU_038362_0_0_2"/>
<proteinExistence type="inferred from homology"/>
<dbReference type="InterPro" id="IPR023002">
    <property type="entry name" value="G1P_dehydrogenase_arc"/>
</dbReference>
<dbReference type="EC" id="1.1.1.261" evidence="11"/>
<dbReference type="GO" id="GO:0106358">
    <property type="term" value="F:glycerol-1-phosphate dehydrogenase (NADP+) activity"/>
    <property type="evidence" value="ECO:0007669"/>
    <property type="project" value="RHEA"/>
</dbReference>
<keyword evidence="1 11" id="KW-0963">Cytoplasm</keyword>
<evidence type="ECO:0000256" key="7">
    <source>
        <dbReference type="ARBA" id="ARBA00023027"/>
    </source>
</evidence>
<dbReference type="AlphaFoldDB" id="D7DA18"/>
<organism evidence="15 16">
    <name type="scientific">Staphylothermus hellenicus (strain DSM 12710 / JCM 10830 / BK20S6-10-b1 / P8)</name>
    <dbReference type="NCBI Taxonomy" id="591019"/>
    <lineage>
        <taxon>Archaea</taxon>
        <taxon>Thermoproteota</taxon>
        <taxon>Thermoprotei</taxon>
        <taxon>Desulfurococcales</taxon>
        <taxon>Desulfurococcaceae</taxon>
        <taxon>Staphylothermus</taxon>
    </lineage>
</organism>
<feature type="binding site" evidence="12">
    <location>
        <position position="174"/>
    </location>
    <ligand>
        <name>glycerol</name>
        <dbReference type="ChEBI" id="CHEBI:17754"/>
    </ligand>
</feature>
<gene>
    <name evidence="11" type="primary">egsA</name>
    <name evidence="15" type="ordered locus">Shell_1526</name>
</gene>
<keyword evidence="6 11" id="KW-0560">Oxidoreductase</keyword>
<evidence type="ECO:0000313" key="15">
    <source>
        <dbReference type="EMBL" id="ADI32614.1"/>
    </source>
</evidence>
<feature type="binding site" evidence="11">
    <location>
        <position position="127"/>
    </location>
    <ligand>
        <name>substrate</name>
    </ligand>
</feature>
<accession>D7DA18</accession>
<evidence type="ECO:0000256" key="4">
    <source>
        <dbReference type="ARBA" id="ARBA00022833"/>
    </source>
</evidence>
<comment type="catalytic activity">
    <reaction evidence="11">
        <text>sn-glycerol 1-phosphate + NADP(+) = dihydroxyacetone phosphate + NADPH + H(+)</text>
        <dbReference type="Rhea" id="RHEA:21416"/>
        <dbReference type="ChEBI" id="CHEBI:15378"/>
        <dbReference type="ChEBI" id="CHEBI:57642"/>
        <dbReference type="ChEBI" id="CHEBI:57685"/>
        <dbReference type="ChEBI" id="CHEBI:57783"/>
        <dbReference type="ChEBI" id="CHEBI:58349"/>
        <dbReference type="EC" id="1.1.1.261"/>
    </reaction>
</comment>
<evidence type="ECO:0000256" key="14">
    <source>
        <dbReference type="PIRSR" id="PIRSR000112-3"/>
    </source>
</evidence>
<keyword evidence="4 11" id="KW-0862">Zinc</keyword>
<feature type="binding site" evidence="12">
    <location>
        <position position="254"/>
    </location>
    <ligand>
        <name>glycerol</name>
        <dbReference type="ChEBI" id="CHEBI:17754"/>
    </ligand>
</feature>
<comment type="subunit">
    <text evidence="11">Homodimer.</text>
</comment>
<keyword evidence="8 11" id="KW-0443">Lipid metabolism</keyword>
<keyword evidence="7 11" id="KW-0520">NAD</keyword>
<dbReference type="GO" id="GO:0046872">
    <property type="term" value="F:metal ion binding"/>
    <property type="evidence" value="ECO:0007669"/>
    <property type="project" value="UniProtKB-KW"/>
</dbReference>
<reference evidence="15 16" key="2">
    <citation type="journal article" date="2011" name="Stand. Genomic Sci.">
        <title>Complete genome sequence of Staphylothermus hellenicus P8.</title>
        <authorList>
            <person name="Anderson I."/>
            <person name="Wirth R."/>
            <person name="Lucas S."/>
            <person name="Copeland A."/>
            <person name="Lapidus A."/>
            <person name="Cheng J.F."/>
            <person name="Goodwin L."/>
            <person name="Pitluck S."/>
            <person name="Davenport K."/>
            <person name="Detter J.C."/>
            <person name="Han C."/>
            <person name="Tapia R."/>
            <person name="Land M."/>
            <person name="Hauser L."/>
            <person name="Pati A."/>
            <person name="Mikhailova N."/>
            <person name="Woyke T."/>
            <person name="Klenk H.P."/>
            <person name="Kyrpides N."/>
            <person name="Ivanova N."/>
        </authorList>
    </citation>
    <scope>NUCLEOTIDE SEQUENCE [LARGE SCALE GENOMIC DNA]</scope>
    <source>
        <strain evidence="16">DSM 12710 / JCM 10830 / BK20S6-10-b1 / P8</strain>
    </source>
</reference>
<feature type="binding site" evidence="11">
    <location>
        <position position="270"/>
    </location>
    <ligand>
        <name>Zn(2+)</name>
        <dbReference type="ChEBI" id="CHEBI:29105"/>
        <note>catalytic</note>
    </ligand>
</feature>
<protein>
    <recommendedName>
        <fullName evidence="11">Glycerol-1-phosphate dehydrogenase [NAD(P)+]</fullName>
        <shortName evidence="11">G1P dehydrogenase</shortName>
        <shortName evidence="11">G1PDH</shortName>
        <ecNumber evidence="11">1.1.1.261</ecNumber>
    </recommendedName>
    <alternativeName>
        <fullName evidence="11">Enantiomeric glycerophosphate synthase</fullName>
    </alternativeName>
    <alternativeName>
        <fullName evidence="11">sn-glycerol-1-phosphate dehydrogenase</fullName>
    </alternativeName>
</protein>
<keyword evidence="16" id="KW-1185">Reference proteome</keyword>
<dbReference type="Gene3D" id="1.20.1090.10">
    <property type="entry name" value="Dehydroquinate synthase-like - alpha domain"/>
    <property type="match status" value="1"/>
</dbReference>
<comment type="similarity">
    <text evidence="11">Belongs to the glycerol-1-phosphate dehydrogenase family.</text>
</comment>
<evidence type="ECO:0000256" key="12">
    <source>
        <dbReference type="PIRSR" id="PIRSR000112-1"/>
    </source>
</evidence>